<sequence>MNYLIRECQPDDIITVVDLCQKHAEFERATFNPVGKEEGLKKALFEEQPRLFCLVVENNKTIVGYASYTIDYSTWDAENFMYMDCLYLEEKVRGSGIGEAIIEKLKQIATAKNCINIQWQTPKFNERAIKFYHRIGGTGKDKVRFSLDL</sequence>
<evidence type="ECO:0000256" key="2">
    <source>
        <dbReference type="ARBA" id="ARBA00022679"/>
    </source>
</evidence>
<evidence type="ECO:0000313" key="5">
    <source>
        <dbReference type="EMBL" id="PWA11671.1"/>
    </source>
</evidence>
<proteinExistence type="inferred from homology"/>
<feature type="domain" description="N-acetyltransferase" evidence="4">
    <location>
        <begin position="3"/>
        <end position="149"/>
    </location>
</feature>
<dbReference type="FunFam" id="3.40.630.30:FF:000064">
    <property type="entry name" value="GNAT family acetyltransferase"/>
    <property type="match status" value="1"/>
</dbReference>
<keyword evidence="2 5" id="KW-0808">Transferase</keyword>
<organism evidence="5 6">
    <name type="scientific">Flavobacterium laiguense</name>
    <dbReference type="NCBI Taxonomy" id="2169409"/>
    <lineage>
        <taxon>Bacteria</taxon>
        <taxon>Pseudomonadati</taxon>
        <taxon>Bacteroidota</taxon>
        <taxon>Flavobacteriia</taxon>
        <taxon>Flavobacteriales</taxon>
        <taxon>Flavobacteriaceae</taxon>
        <taxon>Flavobacterium</taxon>
    </lineage>
</organism>
<dbReference type="PROSITE" id="PS51186">
    <property type="entry name" value="GNAT"/>
    <property type="match status" value="1"/>
</dbReference>
<dbReference type="Gene3D" id="3.40.630.30">
    <property type="match status" value="1"/>
</dbReference>
<keyword evidence="6" id="KW-1185">Reference proteome</keyword>
<protein>
    <submittedName>
        <fullName evidence="5">N-acetyltransferase</fullName>
    </submittedName>
</protein>
<comment type="caution">
    <text evidence="5">The sequence shown here is derived from an EMBL/GenBank/DDBJ whole genome shotgun (WGS) entry which is preliminary data.</text>
</comment>
<evidence type="ECO:0000313" key="6">
    <source>
        <dbReference type="Proteomes" id="UP000245618"/>
    </source>
</evidence>
<dbReference type="CDD" id="cd04301">
    <property type="entry name" value="NAT_SF"/>
    <property type="match status" value="1"/>
</dbReference>
<accession>A0A2U1K2E1</accession>
<dbReference type="InterPro" id="IPR016181">
    <property type="entry name" value="Acyl_CoA_acyltransferase"/>
</dbReference>
<dbReference type="AlphaFoldDB" id="A0A2U1K2E1"/>
<evidence type="ECO:0000256" key="1">
    <source>
        <dbReference type="ARBA" id="ARBA00008694"/>
    </source>
</evidence>
<dbReference type="Pfam" id="PF00583">
    <property type="entry name" value="Acetyltransf_1"/>
    <property type="match status" value="1"/>
</dbReference>
<dbReference type="EMBL" id="QCZH01000001">
    <property type="protein sequence ID" value="PWA11671.1"/>
    <property type="molecule type" value="Genomic_DNA"/>
</dbReference>
<reference evidence="5 6" key="1">
    <citation type="submission" date="2018-04" db="EMBL/GenBank/DDBJ databases">
        <title>Flavobacterium sp. nov., isolated from glacier ice.</title>
        <authorList>
            <person name="Liu Q."/>
            <person name="Xin Y.-H."/>
        </authorList>
    </citation>
    <scope>NUCLEOTIDE SEQUENCE [LARGE SCALE GENOMIC DNA]</scope>
    <source>
        <strain evidence="5 6">LB2P30</strain>
    </source>
</reference>
<dbReference type="PANTHER" id="PTHR10545">
    <property type="entry name" value="DIAMINE N-ACETYLTRANSFERASE"/>
    <property type="match status" value="1"/>
</dbReference>
<dbReference type="PANTHER" id="PTHR10545:SF29">
    <property type="entry name" value="GH14572P-RELATED"/>
    <property type="match status" value="1"/>
</dbReference>
<dbReference type="GO" id="GO:0008080">
    <property type="term" value="F:N-acetyltransferase activity"/>
    <property type="evidence" value="ECO:0007669"/>
    <property type="project" value="TreeGrafter"/>
</dbReference>
<comment type="similarity">
    <text evidence="1">Belongs to the acetyltransferase family.</text>
</comment>
<evidence type="ECO:0000259" key="4">
    <source>
        <dbReference type="PROSITE" id="PS51186"/>
    </source>
</evidence>
<keyword evidence="3" id="KW-0012">Acyltransferase</keyword>
<dbReference type="Proteomes" id="UP000245618">
    <property type="component" value="Unassembled WGS sequence"/>
</dbReference>
<name>A0A2U1K2E1_9FLAO</name>
<dbReference type="SUPFAM" id="SSF55729">
    <property type="entry name" value="Acyl-CoA N-acyltransferases (Nat)"/>
    <property type="match status" value="1"/>
</dbReference>
<dbReference type="InterPro" id="IPR000182">
    <property type="entry name" value="GNAT_dom"/>
</dbReference>
<dbReference type="InterPro" id="IPR051016">
    <property type="entry name" value="Diverse_Substrate_AcTransf"/>
</dbReference>
<gene>
    <name evidence="5" type="ORF">DB891_02375</name>
</gene>
<dbReference type="RefSeq" id="WP_116760168.1">
    <property type="nucleotide sequence ID" value="NZ_QCZH01000001.1"/>
</dbReference>
<evidence type="ECO:0000256" key="3">
    <source>
        <dbReference type="ARBA" id="ARBA00023315"/>
    </source>
</evidence>
<dbReference type="OrthoDB" id="9805924at2"/>